<dbReference type="Pfam" id="PF01177">
    <property type="entry name" value="Asp_Glu_race"/>
    <property type="match status" value="1"/>
</dbReference>
<sequence>MPRRVGILGGMGPQATVLLMSRVIAAVPAADDRDHVPLIVDQNPQVPSRIARLIEGTGEDPAPVLVAMARRLEAAGVEALAMPCNTAHHFAPAITAAVAIPFLDMTALSVAHARRLAGPDGRIGVLASPALRRIGLFDGKLGQAGLTAVYPEDEEALLDAIRRIKASGVDAVARDIFRRASMQLLEAGVATQMIACTEFSLLADSAEEGAKAFDTLDVLVGAILDFSLAREA</sequence>
<dbReference type="PANTHER" id="PTHR21198">
    <property type="entry name" value="GLUTAMATE RACEMASE"/>
    <property type="match status" value="1"/>
</dbReference>
<evidence type="ECO:0000313" key="3">
    <source>
        <dbReference type="EMBL" id="QIB36434.1"/>
    </source>
</evidence>
<dbReference type="SUPFAM" id="SSF53681">
    <property type="entry name" value="Aspartate/glutamate racemase"/>
    <property type="match status" value="2"/>
</dbReference>
<evidence type="ECO:0000256" key="1">
    <source>
        <dbReference type="ARBA" id="ARBA00007847"/>
    </source>
</evidence>
<dbReference type="PANTHER" id="PTHR21198:SF7">
    <property type="entry name" value="ASPARTATE-GLUTAMATE RACEMASE FAMILY"/>
    <property type="match status" value="1"/>
</dbReference>
<dbReference type="Proteomes" id="UP000464751">
    <property type="component" value="Plasmid pLGM"/>
</dbReference>
<comment type="similarity">
    <text evidence="1">Belongs to the aspartate/glutamate racemases family.</text>
</comment>
<dbReference type="NCBIfam" id="TIGR00035">
    <property type="entry name" value="asp_race"/>
    <property type="match status" value="1"/>
</dbReference>
<dbReference type="AlphaFoldDB" id="A0A6P1YY11"/>
<dbReference type="InterPro" id="IPR004380">
    <property type="entry name" value="Asp_race"/>
</dbReference>
<keyword evidence="2" id="KW-0413">Isomerase</keyword>
<dbReference type="EMBL" id="CP048631">
    <property type="protein sequence ID" value="QIB36434.1"/>
    <property type="molecule type" value="Genomic_DNA"/>
</dbReference>
<evidence type="ECO:0000256" key="2">
    <source>
        <dbReference type="ARBA" id="ARBA00023235"/>
    </source>
</evidence>
<evidence type="ECO:0000313" key="4">
    <source>
        <dbReference type="Proteomes" id="UP000464751"/>
    </source>
</evidence>
<protein>
    <submittedName>
        <fullName evidence="3">Aspartate/glutamate racemase family protein</fullName>
    </submittedName>
</protein>
<dbReference type="KEGG" id="apra:G3A50_21615"/>
<dbReference type="GO" id="GO:0047661">
    <property type="term" value="F:amino-acid racemase activity"/>
    <property type="evidence" value="ECO:0007669"/>
    <property type="project" value="InterPro"/>
</dbReference>
<gene>
    <name evidence="3" type="ORF">G3A50_21615</name>
</gene>
<dbReference type="InterPro" id="IPR015942">
    <property type="entry name" value="Asp/Glu/hydantoin_racemase"/>
</dbReference>
<organism evidence="3 4">
    <name type="scientific">Ancylobacter pratisalsi</name>
    <dbReference type="NCBI Taxonomy" id="1745854"/>
    <lineage>
        <taxon>Bacteria</taxon>
        <taxon>Pseudomonadati</taxon>
        <taxon>Pseudomonadota</taxon>
        <taxon>Alphaproteobacteria</taxon>
        <taxon>Hyphomicrobiales</taxon>
        <taxon>Xanthobacteraceae</taxon>
        <taxon>Ancylobacter</taxon>
    </lineage>
</organism>
<dbReference type="RefSeq" id="WP_163078047.1">
    <property type="nucleotide sequence ID" value="NZ_CP048631.1"/>
</dbReference>
<accession>A0A6P1YY11</accession>
<keyword evidence="4" id="KW-1185">Reference proteome</keyword>
<reference evidence="3 4" key="1">
    <citation type="submission" date="2020-02" db="EMBL/GenBank/DDBJ databases">
        <authorList>
            <person name="Li G."/>
        </authorList>
    </citation>
    <scope>NUCLEOTIDE SEQUENCE [LARGE SCALE GENOMIC DNA]</scope>
    <source>
        <strain evidence="3 4">DSM 102029</strain>
        <plasmid evidence="4">plgm</plasmid>
    </source>
</reference>
<keyword evidence="3" id="KW-0614">Plasmid</keyword>
<proteinExistence type="inferred from homology"/>
<name>A0A6P1YY11_9HYPH</name>
<dbReference type="InterPro" id="IPR001920">
    <property type="entry name" value="Asp/Glu_race"/>
</dbReference>
<geneLocation type="plasmid" evidence="4">
    <name>plgm</name>
</geneLocation>
<dbReference type="Gene3D" id="3.40.50.1860">
    <property type="match status" value="2"/>
</dbReference>